<organism evidence="1 2">
    <name type="scientific">Protochlamydia amoebophila (strain UWE25)</name>
    <dbReference type="NCBI Taxonomy" id="264201"/>
    <lineage>
        <taxon>Bacteria</taxon>
        <taxon>Pseudomonadati</taxon>
        <taxon>Chlamydiota</taxon>
        <taxon>Chlamydiia</taxon>
        <taxon>Parachlamydiales</taxon>
        <taxon>Parachlamydiaceae</taxon>
        <taxon>Candidatus Protochlamydia</taxon>
    </lineage>
</organism>
<accession>Q6M9T4</accession>
<proteinExistence type="predicted"/>
<dbReference type="Proteomes" id="UP000000529">
    <property type="component" value="Chromosome"/>
</dbReference>
<dbReference type="STRING" id="264201.pc1941"/>
<evidence type="ECO:0000313" key="1">
    <source>
        <dbReference type="EMBL" id="CAF24665.1"/>
    </source>
</evidence>
<gene>
    <name evidence="1" type="ORF">PC_RS09330</name>
</gene>
<dbReference type="EMBL" id="BX908798">
    <property type="protein sequence ID" value="CAF24665.1"/>
    <property type="molecule type" value="Genomic_DNA"/>
</dbReference>
<sequence length="65" mass="7627">MKKQNKNSILDLGISHFLWRYGLIISKRFLLILLGYKSFYSESHTKTNAKSAKNSRILKSKTVFY</sequence>
<dbReference type="KEGG" id="pcu:PC_RS09330"/>
<name>Q6M9T4_PARUW</name>
<protein>
    <submittedName>
        <fullName evidence="1">Uncharacterized protein</fullName>
    </submittedName>
</protein>
<dbReference type="AlphaFoldDB" id="Q6M9T4"/>
<dbReference type="HOGENOM" id="CLU_2845884_0_0_0"/>
<reference evidence="1 2" key="1">
    <citation type="journal article" date="2004" name="Science">
        <title>Illuminating the evolutionary history of chlamydiae.</title>
        <authorList>
            <person name="Horn M."/>
            <person name="Collingro A."/>
            <person name="Schmitz-Esser S."/>
            <person name="Beier C.L."/>
            <person name="Purkhold U."/>
            <person name="Fartmann B."/>
            <person name="Brandt P."/>
            <person name="Nyakatura G.J."/>
            <person name="Droege M."/>
            <person name="Frishman D."/>
            <person name="Rattei T."/>
            <person name="Mewes H."/>
            <person name="Wagner M."/>
        </authorList>
    </citation>
    <scope>NUCLEOTIDE SEQUENCE [LARGE SCALE GENOMIC DNA]</scope>
    <source>
        <strain evidence="1 2">UWE25</strain>
    </source>
</reference>
<keyword evidence="2" id="KW-1185">Reference proteome</keyword>
<evidence type="ECO:0000313" key="2">
    <source>
        <dbReference type="Proteomes" id="UP000000529"/>
    </source>
</evidence>